<dbReference type="OrthoDB" id="9797308at2"/>
<proteinExistence type="predicted"/>
<feature type="transmembrane region" description="Helical" evidence="1">
    <location>
        <begin position="131"/>
        <end position="152"/>
    </location>
</feature>
<dbReference type="KEGG" id="osg:BST96_19990"/>
<feature type="transmembrane region" description="Helical" evidence="1">
    <location>
        <begin position="259"/>
        <end position="284"/>
    </location>
</feature>
<organism evidence="2 3">
    <name type="scientific">Oceanicoccus sagamiensis</name>
    <dbReference type="NCBI Taxonomy" id="716816"/>
    <lineage>
        <taxon>Bacteria</taxon>
        <taxon>Pseudomonadati</taxon>
        <taxon>Pseudomonadota</taxon>
        <taxon>Gammaproteobacteria</taxon>
        <taxon>Cellvibrionales</taxon>
        <taxon>Spongiibacteraceae</taxon>
        <taxon>Oceanicoccus</taxon>
    </lineage>
</organism>
<dbReference type="EMBL" id="CP019343">
    <property type="protein sequence ID" value="ARN76180.1"/>
    <property type="molecule type" value="Genomic_DNA"/>
</dbReference>
<feature type="transmembrane region" description="Helical" evidence="1">
    <location>
        <begin position="230"/>
        <end position="247"/>
    </location>
</feature>
<gene>
    <name evidence="2" type="ORF">BST96_19990</name>
</gene>
<keyword evidence="1" id="KW-0472">Membrane</keyword>
<name>A0A1X9NDS0_9GAMM</name>
<sequence length="332" mass="36244">MTSIKRQPFKASLIDWLAEVWLIFWSLVKIMVPVLLVVRLVEIAGWIDDLGLLIQPLMVLVGLPGEMGLVWMATMVGNIYTGMAVFYQLGLGEQVTVAQVSVIGSMMLIAHSLPVEVAIARATGVSLWFTLLLRIGGALLLGLVLNGIYNYFSLLQTPAPLLWQPEIADSSWAGWLLTQGQTLLAALLIIAGLTLLIRILRLLGIERLIHLVLEPFLRALGIGVKASNIMLVGLTLGLSFGGGLLIREARSGSIGGKDIFMTMAFLGLCHSLIEDTLLILLLGADLTTILWGRLAFSLLVIILFAHLFKQIPDKRLKWFYRSPSGAPANKAD</sequence>
<protein>
    <recommendedName>
        <fullName evidence="4">Nucleoside transporter/FeoB GTPase Gate domain-containing protein</fullName>
    </recommendedName>
</protein>
<keyword evidence="3" id="KW-1185">Reference proteome</keyword>
<evidence type="ECO:0008006" key="4">
    <source>
        <dbReference type="Google" id="ProtNLM"/>
    </source>
</evidence>
<dbReference type="AlphaFoldDB" id="A0A1X9NDS0"/>
<feature type="transmembrane region" description="Helical" evidence="1">
    <location>
        <begin position="172"/>
        <end position="196"/>
    </location>
</feature>
<feature type="transmembrane region" description="Helical" evidence="1">
    <location>
        <begin position="290"/>
        <end position="308"/>
    </location>
</feature>
<dbReference type="RefSeq" id="WP_085760381.1">
    <property type="nucleotide sequence ID" value="NZ_CP019343.1"/>
</dbReference>
<reference evidence="2 3" key="1">
    <citation type="submission" date="2016-11" db="EMBL/GenBank/DDBJ databases">
        <title>Trade-off between light-utilization and light-protection in marine flavobacteria.</title>
        <authorList>
            <person name="Kumagai Y."/>
        </authorList>
    </citation>
    <scope>NUCLEOTIDE SEQUENCE [LARGE SCALE GENOMIC DNA]</scope>
    <source>
        <strain evidence="2 3">NBRC 107125</strain>
    </source>
</reference>
<keyword evidence="1" id="KW-0812">Transmembrane</keyword>
<dbReference type="Proteomes" id="UP000193450">
    <property type="component" value="Chromosome"/>
</dbReference>
<evidence type="ECO:0000313" key="2">
    <source>
        <dbReference type="EMBL" id="ARN76180.1"/>
    </source>
</evidence>
<feature type="transmembrane region" description="Helical" evidence="1">
    <location>
        <begin position="53"/>
        <end position="76"/>
    </location>
</feature>
<accession>A0A1X9NDS0</accession>
<evidence type="ECO:0000256" key="1">
    <source>
        <dbReference type="SAM" id="Phobius"/>
    </source>
</evidence>
<dbReference type="STRING" id="716816.BST96_19990"/>
<evidence type="ECO:0000313" key="3">
    <source>
        <dbReference type="Proteomes" id="UP000193450"/>
    </source>
</evidence>
<feature type="transmembrane region" description="Helical" evidence="1">
    <location>
        <begin position="20"/>
        <end position="41"/>
    </location>
</feature>
<keyword evidence="1" id="KW-1133">Transmembrane helix</keyword>